<keyword evidence="2" id="KW-1133">Transmembrane helix</keyword>
<keyword evidence="5" id="KW-1185">Reference proteome</keyword>
<evidence type="ECO:0000256" key="3">
    <source>
        <dbReference type="SAM" id="SignalP"/>
    </source>
</evidence>
<keyword evidence="2" id="KW-0472">Membrane</keyword>
<evidence type="ECO:0000256" key="2">
    <source>
        <dbReference type="SAM" id="Phobius"/>
    </source>
</evidence>
<keyword evidence="3" id="KW-0732">Signal</keyword>
<evidence type="ECO:0000313" key="5">
    <source>
        <dbReference type="Proteomes" id="UP001175000"/>
    </source>
</evidence>
<feature type="region of interest" description="Disordered" evidence="1">
    <location>
        <begin position="279"/>
        <end position="332"/>
    </location>
</feature>
<reference evidence="4" key="1">
    <citation type="submission" date="2023-06" db="EMBL/GenBank/DDBJ databases">
        <title>Genome-scale phylogeny and comparative genomics of the fungal order Sordariales.</title>
        <authorList>
            <consortium name="Lawrence Berkeley National Laboratory"/>
            <person name="Hensen N."/>
            <person name="Bonometti L."/>
            <person name="Westerberg I."/>
            <person name="Brannstrom I.O."/>
            <person name="Guillou S."/>
            <person name="Cros-Aarteil S."/>
            <person name="Calhoun S."/>
            <person name="Haridas S."/>
            <person name="Kuo A."/>
            <person name="Mondo S."/>
            <person name="Pangilinan J."/>
            <person name="Riley R."/>
            <person name="Labutti K."/>
            <person name="Andreopoulos B."/>
            <person name="Lipzen A."/>
            <person name="Chen C."/>
            <person name="Yanf M."/>
            <person name="Daum C."/>
            <person name="Ng V."/>
            <person name="Clum A."/>
            <person name="Steindorff A."/>
            <person name="Ohm R."/>
            <person name="Martin F."/>
            <person name="Silar P."/>
            <person name="Natvig D."/>
            <person name="Lalanne C."/>
            <person name="Gautier V."/>
            <person name="Ament-Velasquez S.L."/>
            <person name="Kruys A."/>
            <person name="Hutchinson M.I."/>
            <person name="Powell A.J."/>
            <person name="Barry K."/>
            <person name="Miller A.N."/>
            <person name="Grigoriev I.V."/>
            <person name="Debuchy R."/>
            <person name="Gladieux P."/>
            <person name="Thoren M.H."/>
            <person name="Johannesson H."/>
        </authorList>
    </citation>
    <scope>NUCLEOTIDE SEQUENCE</scope>
    <source>
        <strain evidence="4">CBS 606.72</strain>
    </source>
</reference>
<evidence type="ECO:0000256" key="1">
    <source>
        <dbReference type="SAM" id="MobiDB-lite"/>
    </source>
</evidence>
<feature type="transmembrane region" description="Helical" evidence="2">
    <location>
        <begin position="251"/>
        <end position="273"/>
    </location>
</feature>
<dbReference type="EMBL" id="JAULSU010000004">
    <property type="protein sequence ID" value="KAK0620186.1"/>
    <property type="molecule type" value="Genomic_DNA"/>
</dbReference>
<name>A0AA39WRD6_9PEZI</name>
<feature type="signal peptide" evidence="3">
    <location>
        <begin position="1"/>
        <end position="27"/>
    </location>
</feature>
<keyword evidence="2" id="KW-0812">Transmembrane</keyword>
<dbReference type="Proteomes" id="UP001175000">
    <property type="component" value="Unassembled WGS sequence"/>
</dbReference>
<evidence type="ECO:0000313" key="4">
    <source>
        <dbReference type="EMBL" id="KAK0620186.1"/>
    </source>
</evidence>
<accession>A0AA39WRD6</accession>
<feature type="region of interest" description="Disordered" evidence="1">
    <location>
        <begin position="407"/>
        <end position="487"/>
    </location>
</feature>
<comment type="caution">
    <text evidence="4">The sequence shown here is derived from an EMBL/GenBank/DDBJ whole genome shotgun (WGS) entry which is preliminary data.</text>
</comment>
<feature type="region of interest" description="Disordered" evidence="1">
    <location>
        <begin position="195"/>
        <end position="241"/>
    </location>
</feature>
<dbReference type="AlphaFoldDB" id="A0AA39WRD6"/>
<feature type="compositionally biased region" description="Low complexity" evidence="1">
    <location>
        <begin position="195"/>
        <end position="240"/>
    </location>
</feature>
<feature type="compositionally biased region" description="Polar residues" evidence="1">
    <location>
        <begin position="474"/>
        <end position="487"/>
    </location>
</feature>
<feature type="chain" id="PRO_5041290427" evidence="3">
    <location>
        <begin position="28"/>
        <end position="487"/>
    </location>
</feature>
<gene>
    <name evidence="4" type="ORF">B0T14DRAFT_537716</name>
</gene>
<sequence length="487" mass="49814">MRTDLFQRLPAPTAILLLSSILELTSAHVLQIPRQTPPPTATIPHHVFNVASWPLVATPAPRSPFDLFRRQDETNTICGYIGGNSDLPATCSAGSHCVVDKDLNVVGCCPNGEATCTSGVFTGCVDSNSPPQTGVNPHVFTCGAGDVCYKNVFDGGYSQYGCGTSDFGTSVAGSATGLATGLILPTVSVSVTGTRVSRPTISSTSTTTTTTTTPTSQTSQGSQTSPTPSSTTSPAVPVGAGAPGGDRIGPIVGGVLGGVSVFLALCAVLIFIIRRRRGNVRKGPGASGSETYISLPKPSGESGFAPLPQSGDAYETGFGPGGPGAGGPPRPPPVTVVPVWAQDLNNKGPSPFAYHGAAGAHTSYPPAEGYHYPGQFPAAYAGAGTPVIITGAPAGVAYAQAYSDRKGKAPLESDQVPLTRDLNDPGAGYQKGLGRIGEEDEDRESGSGNGQGQPGPNSPEEGEGTGSPGGRPLWQQNRRQSRNQVWM</sequence>
<protein>
    <submittedName>
        <fullName evidence="4">Uncharacterized protein</fullName>
    </submittedName>
</protein>
<proteinExistence type="predicted"/>
<organism evidence="4 5">
    <name type="scientific">Immersiella caudata</name>
    <dbReference type="NCBI Taxonomy" id="314043"/>
    <lineage>
        <taxon>Eukaryota</taxon>
        <taxon>Fungi</taxon>
        <taxon>Dikarya</taxon>
        <taxon>Ascomycota</taxon>
        <taxon>Pezizomycotina</taxon>
        <taxon>Sordariomycetes</taxon>
        <taxon>Sordariomycetidae</taxon>
        <taxon>Sordariales</taxon>
        <taxon>Lasiosphaeriaceae</taxon>
        <taxon>Immersiella</taxon>
    </lineage>
</organism>